<dbReference type="SUPFAM" id="SSF53474">
    <property type="entry name" value="alpha/beta-Hydrolases"/>
    <property type="match status" value="1"/>
</dbReference>
<dbReference type="GO" id="GO:0016020">
    <property type="term" value="C:membrane"/>
    <property type="evidence" value="ECO:0007669"/>
    <property type="project" value="TreeGrafter"/>
</dbReference>
<proteinExistence type="predicted"/>
<dbReference type="Pfam" id="PF00561">
    <property type="entry name" value="Abhydrolase_1"/>
    <property type="match status" value="1"/>
</dbReference>
<reference evidence="2 3" key="1">
    <citation type="submission" date="2020-08" db="EMBL/GenBank/DDBJ databases">
        <title>Sequencing the genomes of 1000 actinobacteria strains.</title>
        <authorList>
            <person name="Klenk H.-P."/>
        </authorList>
    </citation>
    <scope>NUCLEOTIDE SEQUENCE [LARGE SCALE GENOMIC DNA]</scope>
    <source>
        <strain evidence="2 3">DSM 44230</strain>
    </source>
</reference>
<dbReference type="Proteomes" id="UP000533598">
    <property type="component" value="Unassembled WGS sequence"/>
</dbReference>
<protein>
    <submittedName>
        <fullName evidence="2">Pimeloyl-ACP methyl ester carboxylesterase</fullName>
    </submittedName>
</protein>
<evidence type="ECO:0000313" key="2">
    <source>
        <dbReference type="EMBL" id="MBB4675543.1"/>
    </source>
</evidence>
<gene>
    <name evidence="2" type="ORF">HNR67_001661</name>
</gene>
<dbReference type="Gene3D" id="3.40.50.1820">
    <property type="entry name" value="alpha/beta hydrolase"/>
    <property type="match status" value="1"/>
</dbReference>
<dbReference type="InterPro" id="IPR029058">
    <property type="entry name" value="AB_hydrolase_fold"/>
</dbReference>
<evidence type="ECO:0000259" key="1">
    <source>
        <dbReference type="Pfam" id="PF00561"/>
    </source>
</evidence>
<name>A0A7W7C927_9PSEU</name>
<keyword evidence="3" id="KW-1185">Reference proteome</keyword>
<organism evidence="2 3">
    <name type="scientific">Crossiella cryophila</name>
    <dbReference type="NCBI Taxonomy" id="43355"/>
    <lineage>
        <taxon>Bacteria</taxon>
        <taxon>Bacillati</taxon>
        <taxon>Actinomycetota</taxon>
        <taxon>Actinomycetes</taxon>
        <taxon>Pseudonocardiales</taxon>
        <taxon>Pseudonocardiaceae</taxon>
        <taxon>Crossiella</taxon>
    </lineage>
</organism>
<accession>A0A7W7C927</accession>
<sequence>MTEVRANNLTFHVQPLSTPQTSPDAPLVVFLHGLVVDNLSGLYLTLATPAATTGTRTLCYDLRGHGRSERPPTGYTLDDSVTDLHALLDALGEHRPVRLVGNSYGGLLALAFAAHCPDRVERIMLIESLVPTPGWGERMADTLTDAAVGAFDHNFTHMSGRKWDRTVNQVEQLIGHTTLVADMGEQEPFSPERYAMVSMPVLAVYGSESELLPEVSVLQKYLPQLELEILPEQSHMLLTRATGLVREVLARWLR</sequence>
<dbReference type="InterPro" id="IPR000073">
    <property type="entry name" value="AB_hydrolase_1"/>
</dbReference>
<comment type="caution">
    <text evidence="2">The sequence shown here is derived from an EMBL/GenBank/DDBJ whole genome shotgun (WGS) entry which is preliminary data.</text>
</comment>
<dbReference type="PANTHER" id="PTHR43798:SF33">
    <property type="entry name" value="HYDROLASE, PUTATIVE (AFU_ORTHOLOGUE AFUA_2G14860)-RELATED"/>
    <property type="match status" value="1"/>
</dbReference>
<dbReference type="PANTHER" id="PTHR43798">
    <property type="entry name" value="MONOACYLGLYCEROL LIPASE"/>
    <property type="match status" value="1"/>
</dbReference>
<dbReference type="PRINTS" id="PR00111">
    <property type="entry name" value="ABHYDROLASE"/>
</dbReference>
<dbReference type="EMBL" id="JACHMH010000001">
    <property type="protein sequence ID" value="MBB4675543.1"/>
    <property type="molecule type" value="Genomic_DNA"/>
</dbReference>
<dbReference type="GO" id="GO:0003824">
    <property type="term" value="F:catalytic activity"/>
    <property type="evidence" value="ECO:0007669"/>
    <property type="project" value="UniProtKB-ARBA"/>
</dbReference>
<dbReference type="RefSeq" id="WP_185001503.1">
    <property type="nucleotide sequence ID" value="NZ_BAAAUI010000040.1"/>
</dbReference>
<feature type="domain" description="AB hydrolase-1" evidence="1">
    <location>
        <begin position="26"/>
        <end position="136"/>
    </location>
</feature>
<dbReference type="AlphaFoldDB" id="A0A7W7C927"/>
<evidence type="ECO:0000313" key="3">
    <source>
        <dbReference type="Proteomes" id="UP000533598"/>
    </source>
</evidence>
<dbReference type="InterPro" id="IPR050266">
    <property type="entry name" value="AB_hydrolase_sf"/>
</dbReference>